<protein>
    <recommendedName>
        <fullName evidence="1">AMMECR1 domain-containing protein</fullName>
    </recommendedName>
</protein>
<dbReference type="InterPro" id="IPR002733">
    <property type="entry name" value="AMMECR1_domain"/>
</dbReference>
<dbReference type="Pfam" id="PF01871">
    <property type="entry name" value="AMMECR1"/>
    <property type="match status" value="1"/>
</dbReference>
<proteinExistence type="predicted"/>
<organism evidence="2 3">
    <name type="scientific">Euplotes crassus</name>
    <dbReference type="NCBI Taxonomy" id="5936"/>
    <lineage>
        <taxon>Eukaryota</taxon>
        <taxon>Sar</taxon>
        <taxon>Alveolata</taxon>
        <taxon>Ciliophora</taxon>
        <taxon>Intramacronucleata</taxon>
        <taxon>Spirotrichea</taxon>
        <taxon>Hypotrichia</taxon>
        <taxon>Euplotida</taxon>
        <taxon>Euplotidae</taxon>
        <taxon>Moneuplotes</taxon>
    </lineage>
</organism>
<dbReference type="InterPro" id="IPR023473">
    <property type="entry name" value="AMMECR1"/>
</dbReference>
<dbReference type="PROSITE" id="PS51112">
    <property type="entry name" value="AMMECR1"/>
    <property type="match status" value="1"/>
</dbReference>
<comment type="caution">
    <text evidence="2">The sequence shown here is derived from an EMBL/GenBank/DDBJ whole genome shotgun (WGS) entry which is preliminary data.</text>
</comment>
<reference evidence="2" key="1">
    <citation type="submission" date="2023-07" db="EMBL/GenBank/DDBJ databases">
        <authorList>
            <consortium name="AG Swart"/>
            <person name="Singh M."/>
            <person name="Singh A."/>
            <person name="Seah K."/>
            <person name="Emmerich C."/>
        </authorList>
    </citation>
    <scope>NUCLEOTIDE SEQUENCE</scope>
    <source>
        <strain evidence="2">DP1</strain>
    </source>
</reference>
<evidence type="ECO:0000313" key="2">
    <source>
        <dbReference type="EMBL" id="CAI2381504.1"/>
    </source>
</evidence>
<dbReference type="PANTHER" id="PTHR13016">
    <property type="entry name" value="AMMECR1 HOMOLOG"/>
    <property type="match status" value="1"/>
</dbReference>
<dbReference type="Proteomes" id="UP001295684">
    <property type="component" value="Unassembled WGS sequence"/>
</dbReference>
<dbReference type="EMBL" id="CAMPGE010023584">
    <property type="protein sequence ID" value="CAI2381504.1"/>
    <property type="molecule type" value="Genomic_DNA"/>
</dbReference>
<dbReference type="AlphaFoldDB" id="A0AAD1XZ66"/>
<dbReference type="Gene3D" id="3.30.700.20">
    <property type="entry name" value="Hypothetical protein ph0010, domain 1"/>
    <property type="match status" value="1"/>
</dbReference>
<dbReference type="PANTHER" id="PTHR13016:SF0">
    <property type="entry name" value="AMME SYNDROME CANDIDATE GENE 1 PROTEIN"/>
    <property type="match status" value="1"/>
</dbReference>
<dbReference type="InterPro" id="IPR036071">
    <property type="entry name" value="AMMECR1_dom_sf"/>
</dbReference>
<keyword evidence="3" id="KW-1185">Reference proteome</keyword>
<evidence type="ECO:0000259" key="1">
    <source>
        <dbReference type="PROSITE" id="PS51112"/>
    </source>
</evidence>
<accession>A0AAD1XZ66</accession>
<sequence>MEDGSTQFDENAGKAMCAHCFDTIIAELDGDKGPEYPSDKAPDEKYPLFVTWTTGQEEDLRGCIGTFSPSLLSSILGRYSKISAFEDSRFNPIAKKEVSGLNVGLSLLINFTKIEDPLSWEVGKHGIEIDFTHKGRAFGATYLPEVASEQEWTQRETMESLIQKAGYYGSLDDVLDKIECTTYESLKFKMTFKEYEEYKATL</sequence>
<name>A0AAD1XZ66_EUPCR</name>
<dbReference type="SUPFAM" id="SSF143447">
    <property type="entry name" value="AMMECR1-like"/>
    <property type="match status" value="1"/>
</dbReference>
<feature type="domain" description="AMMECR1" evidence="1">
    <location>
        <begin position="2"/>
        <end position="199"/>
    </location>
</feature>
<evidence type="ECO:0000313" key="3">
    <source>
        <dbReference type="Proteomes" id="UP001295684"/>
    </source>
</evidence>
<dbReference type="InterPro" id="IPR027485">
    <property type="entry name" value="AMMECR1_N"/>
</dbReference>
<dbReference type="NCBIfam" id="TIGR00296">
    <property type="entry name" value="TIGR00296 family protein"/>
    <property type="match status" value="1"/>
</dbReference>
<gene>
    <name evidence="2" type="ORF">ECRASSUSDP1_LOCUS22960</name>
</gene>